<dbReference type="Gene3D" id="3.30.70.1400">
    <property type="entry name" value="Aminomethyltransferase beta-barrel domains"/>
    <property type="match status" value="1"/>
</dbReference>
<evidence type="ECO:0000256" key="1">
    <source>
        <dbReference type="ARBA" id="ARBA00008609"/>
    </source>
</evidence>
<dbReference type="InterPro" id="IPR027266">
    <property type="entry name" value="TrmE/GcvT-like"/>
</dbReference>
<dbReference type="InterPro" id="IPR006222">
    <property type="entry name" value="GCVT_N"/>
</dbReference>
<reference evidence="5" key="1">
    <citation type="submission" date="2025-08" db="UniProtKB">
        <authorList>
            <consortium name="RefSeq"/>
        </authorList>
    </citation>
    <scope>IDENTIFICATION</scope>
    <source>
        <tissue evidence="5">Muscle</tissue>
    </source>
</reference>
<gene>
    <name evidence="5" type="primary">LOC106473136</name>
</gene>
<evidence type="ECO:0000259" key="2">
    <source>
        <dbReference type="Pfam" id="PF01571"/>
    </source>
</evidence>
<dbReference type="RefSeq" id="XP_013789271.1">
    <property type="nucleotide sequence ID" value="XM_013933817.2"/>
</dbReference>
<dbReference type="Pfam" id="PF01571">
    <property type="entry name" value="GCV_T"/>
    <property type="match status" value="1"/>
</dbReference>
<dbReference type="PANTHER" id="PTHR43757:SF15">
    <property type="entry name" value="PYRUVATE DEHYDROGENASE PHOSPHATASE REGULATORY SUBUNIT, MITOCHONDRIAL-LIKE"/>
    <property type="match status" value="1"/>
</dbReference>
<feature type="domain" description="Aminomethyltransferase C-terminal" evidence="3">
    <location>
        <begin position="174"/>
        <end position="267"/>
    </location>
</feature>
<dbReference type="InterPro" id="IPR028896">
    <property type="entry name" value="GcvT/YgfZ/DmdA"/>
</dbReference>
<organism evidence="4 5">
    <name type="scientific">Limulus polyphemus</name>
    <name type="common">Atlantic horseshoe crab</name>
    <dbReference type="NCBI Taxonomy" id="6850"/>
    <lineage>
        <taxon>Eukaryota</taxon>
        <taxon>Metazoa</taxon>
        <taxon>Ecdysozoa</taxon>
        <taxon>Arthropoda</taxon>
        <taxon>Chelicerata</taxon>
        <taxon>Merostomata</taxon>
        <taxon>Xiphosura</taxon>
        <taxon>Limulidae</taxon>
        <taxon>Limulus</taxon>
    </lineage>
</organism>
<dbReference type="Gene3D" id="3.30.1360.120">
    <property type="entry name" value="Probable tRNA modification gtpase trme, domain 1"/>
    <property type="match status" value="1"/>
</dbReference>
<comment type="similarity">
    <text evidence="1">Belongs to the GcvT family.</text>
</comment>
<feature type="domain" description="GCVT N-terminal" evidence="2">
    <location>
        <begin position="1"/>
        <end position="155"/>
    </location>
</feature>
<keyword evidence="4" id="KW-1185">Reference proteome</keyword>
<dbReference type="SUPFAM" id="SSF103025">
    <property type="entry name" value="Folate-binding domain"/>
    <property type="match status" value="1"/>
</dbReference>
<dbReference type="SUPFAM" id="SSF101790">
    <property type="entry name" value="Aminomethyltransferase beta-barrel domain"/>
    <property type="match status" value="1"/>
</dbReference>
<dbReference type="InterPro" id="IPR013977">
    <property type="entry name" value="GcvT_C"/>
</dbReference>
<dbReference type="Proteomes" id="UP000694941">
    <property type="component" value="Unplaced"/>
</dbReference>
<evidence type="ECO:0000313" key="5">
    <source>
        <dbReference type="RefSeq" id="XP_013789271.1"/>
    </source>
</evidence>
<dbReference type="Pfam" id="PF08669">
    <property type="entry name" value="GCV_T_C"/>
    <property type="match status" value="1"/>
</dbReference>
<evidence type="ECO:0000313" key="4">
    <source>
        <dbReference type="Proteomes" id="UP000694941"/>
    </source>
</evidence>
<dbReference type="GeneID" id="106473136"/>
<dbReference type="InterPro" id="IPR029043">
    <property type="entry name" value="GcvT/YgfZ_C"/>
</dbReference>
<name>A0ABM1BV56_LIMPO</name>
<dbReference type="Gene3D" id="2.40.30.110">
    <property type="entry name" value="Aminomethyltransferase beta-barrel domains"/>
    <property type="match status" value="1"/>
</dbReference>
<proteinExistence type="inferred from homology"/>
<accession>A0ABM1BV56</accession>
<dbReference type="PANTHER" id="PTHR43757">
    <property type="entry name" value="AMINOMETHYLTRANSFERASE"/>
    <property type="match status" value="1"/>
</dbReference>
<sequence length="290" mass="33035">MVSPTAQETRINQWMQKRLPSDGSVALSDVTSMYTVLNVVGPKSKELMTELTQSDMNMPAFTSQTLHVGHISGVLVMGFNNTGEPGYSLYIPSEYALHVYNRLVTVGKDFGIKDVGYYTLRFLRIEKFIPFWGEELDSNTTPFEVNRGFKVKMQKEYFLGKFALKHQVEKGLFRRLVHFQLDNHNPNTDLWPWGREPIYRNGKFVGMTTSSGYGFTLERVVCLGFVHCFDEKSQEPQVVTNDYISKDARYEIQIAGKTFPARASLHPPKIPVVTMTGTNIRYVPKARAKV</sequence>
<evidence type="ECO:0000259" key="3">
    <source>
        <dbReference type="Pfam" id="PF08669"/>
    </source>
</evidence>
<protein>
    <submittedName>
        <fullName evidence="5">Pyruvate dehydrogenase phosphatase regulatory subunit, mitochondrial-like</fullName>
    </submittedName>
</protein>